<dbReference type="AlphaFoldDB" id="A0AAV3YE68"/>
<evidence type="ECO:0000313" key="5">
    <source>
        <dbReference type="EMBL" id="GFN80436.1"/>
    </source>
</evidence>
<dbReference type="InterPro" id="IPR036860">
    <property type="entry name" value="SH2_dom_sf"/>
</dbReference>
<dbReference type="SMART" id="SM00252">
    <property type="entry name" value="SH2"/>
    <property type="match status" value="1"/>
</dbReference>
<accession>A0AAV3YE68</accession>
<feature type="compositionally biased region" description="Polar residues" evidence="3">
    <location>
        <begin position="191"/>
        <end position="202"/>
    </location>
</feature>
<dbReference type="SUPFAM" id="SSF55550">
    <property type="entry name" value="SH2 domain"/>
    <property type="match status" value="1"/>
</dbReference>
<proteinExistence type="predicted"/>
<dbReference type="EMBL" id="BLXT01000825">
    <property type="protein sequence ID" value="GFN80436.1"/>
    <property type="molecule type" value="Genomic_DNA"/>
</dbReference>
<reference evidence="5 6" key="1">
    <citation type="journal article" date="2021" name="Elife">
        <title>Chloroplast acquisition without the gene transfer in kleptoplastic sea slugs, Plakobranchus ocellatus.</title>
        <authorList>
            <person name="Maeda T."/>
            <person name="Takahashi S."/>
            <person name="Yoshida T."/>
            <person name="Shimamura S."/>
            <person name="Takaki Y."/>
            <person name="Nagai Y."/>
            <person name="Toyoda A."/>
            <person name="Suzuki Y."/>
            <person name="Arimoto A."/>
            <person name="Ishii H."/>
            <person name="Satoh N."/>
            <person name="Nishiyama T."/>
            <person name="Hasebe M."/>
            <person name="Maruyama T."/>
            <person name="Minagawa J."/>
            <person name="Obokata J."/>
            <person name="Shigenobu S."/>
        </authorList>
    </citation>
    <scope>NUCLEOTIDE SEQUENCE [LARGE SCALE GENOMIC DNA]</scope>
</reference>
<dbReference type="Proteomes" id="UP000735302">
    <property type="component" value="Unassembled WGS sequence"/>
</dbReference>
<dbReference type="PROSITE" id="PS50001">
    <property type="entry name" value="SH2"/>
    <property type="match status" value="1"/>
</dbReference>
<evidence type="ECO:0000256" key="2">
    <source>
        <dbReference type="PROSITE-ProRule" id="PRU00191"/>
    </source>
</evidence>
<keyword evidence="6" id="KW-1185">Reference proteome</keyword>
<comment type="caution">
    <text evidence="5">The sequence shown here is derived from an EMBL/GenBank/DDBJ whole genome shotgun (WGS) entry which is preliminary data.</text>
</comment>
<dbReference type="InterPro" id="IPR038717">
    <property type="entry name" value="Tc1-like_DDE_dom"/>
</dbReference>
<dbReference type="Gene3D" id="3.30.420.10">
    <property type="entry name" value="Ribonuclease H-like superfamily/Ribonuclease H"/>
    <property type="match status" value="1"/>
</dbReference>
<dbReference type="GO" id="GO:0035556">
    <property type="term" value="P:intracellular signal transduction"/>
    <property type="evidence" value="ECO:0007669"/>
    <property type="project" value="TreeGrafter"/>
</dbReference>
<feature type="compositionally biased region" description="Polar residues" evidence="3">
    <location>
        <begin position="257"/>
        <end position="272"/>
    </location>
</feature>
<evidence type="ECO:0000256" key="1">
    <source>
        <dbReference type="ARBA" id="ARBA00022999"/>
    </source>
</evidence>
<feature type="domain" description="SH2" evidence="4">
    <location>
        <begin position="325"/>
        <end position="423"/>
    </location>
</feature>
<dbReference type="GO" id="GO:0003676">
    <property type="term" value="F:nucleic acid binding"/>
    <property type="evidence" value="ECO:0007669"/>
    <property type="project" value="InterPro"/>
</dbReference>
<feature type="compositionally biased region" description="Pro residues" evidence="3">
    <location>
        <begin position="174"/>
        <end position="187"/>
    </location>
</feature>
<dbReference type="GO" id="GO:0007169">
    <property type="term" value="P:cell surface receptor protein tyrosine kinase signaling pathway"/>
    <property type="evidence" value="ECO:0007669"/>
    <property type="project" value="TreeGrafter"/>
</dbReference>
<organism evidence="5 6">
    <name type="scientific">Plakobranchus ocellatus</name>
    <dbReference type="NCBI Taxonomy" id="259542"/>
    <lineage>
        <taxon>Eukaryota</taxon>
        <taxon>Metazoa</taxon>
        <taxon>Spiralia</taxon>
        <taxon>Lophotrochozoa</taxon>
        <taxon>Mollusca</taxon>
        <taxon>Gastropoda</taxon>
        <taxon>Heterobranchia</taxon>
        <taxon>Euthyneura</taxon>
        <taxon>Panpulmonata</taxon>
        <taxon>Sacoglossa</taxon>
        <taxon>Placobranchoidea</taxon>
        <taxon>Plakobranchidae</taxon>
        <taxon>Plakobranchus</taxon>
    </lineage>
</organism>
<evidence type="ECO:0000259" key="4">
    <source>
        <dbReference type="PROSITE" id="PS50001"/>
    </source>
</evidence>
<evidence type="ECO:0000313" key="6">
    <source>
        <dbReference type="Proteomes" id="UP000735302"/>
    </source>
</evidence>
<feature type="region of interest" description="Disordered" evidence="3">
    <location>
        <begin position="120"/>
        <end position="272"/>
    </location>
</feature>
<feature type="compositionally biased region" description="Acidic residues" evidence="3">
    <location>
        <begin position="120"/>
        <end position="138"/>
    </location>
</feature>
<dbReference type="Pfam" id="PF00017">
    <property type="entry name" value="SH2"/>
    <property type="match status" value="1"/>
</dbReference>
<dbReference type="PANTHER" id="PTHR14098:SF14">
    <property type="entry name" value="SH2 DOMAIN-CONTAINING PROTEIN"/>
    <property type="match status" value="1"/>
</dbReference>
<dbReference type="PANTHER" id="PTHR14098">
    <property type="entry name" value="SH2 DOMAIN CONTAINING PROTEIN"/>
    <property type="match status" value="1"/>
</dbReference>
<dbReference type="Pfam" id="PF13358">
    <property type="entry name" value="DDE_3"/>
    <property type="match status" value="1"/>
</dbReference>
<dbReference type="Gene3D" id="3.30.505.10">
    <property type="entry name" value="SH2 domain"/>
    <property type="match status" value="1"/>
</dbReference>
<gene>
    <name evidence="5" type="ORF">PoB_000694200</name>
</gene>
<dbReference type="GO" id="GO:0005737">
    <property type="term" value="C:cytoplasm"/>
    <property type="evidence" value="ECO:0007669"/>
    <property type="project" value="UniProtKB-ARBA"/>
</dbReference>
<dbReference type="InterPro" id="IPR036397">
    <property type="entry name" value="RNaseH_sf"/>
</dbReference>
<protein>
    <submittedName>
        <fullName evidence="5">B-cell linker protein</fullName>
    </submittedName>
</protein>
<dbReference type="InterPro" id="IPR051751">
    <property type="entry name" value="Immunoreceptor_sig_adapters"/>
</dbReference>
<sequence>MTGQRFNEFIGTVRRLYHPLNACFVIDNAPAHRQAVNLPLPQNFSVCYLPPYSPFLNICENAFALWKGNIKDSLAEVRDQLLREDHQQRMSTLGQLAEQGTAVGKSTFYVEADLDEEICSDCESDDSGTGDDYEEVDFVPEVRPPTPRKPHKSKVEIDGNNTGPDSSNSNKGTPPGPPGKPPKPSTLPKPQLNQKAFSSPSKQAKKVAVAVPSNKPTFLNKPMAKVLPQPQKPSPDNPSALPRALPFKHPTQDNRSENSCPSSTSPDSGGSVQSAFVAELSNFISSSSKHLERLQVTVEDQQSTDSSLYVDGSSVREHPLSCHPWFHEDANRTMGDARVMQIRQEGAFLVRPSSKEHPYTLVVFSDKKVCNLPINLRTDGQYALGSEESEEKRFESVAALIKYHLHSKINLSHGDHVQLSKHAQRQ</sequence>
<evidence type="ECO:0000256" key="3">
    <source>
        <dbReference type="SAM" id="MobiDB-lite"/>
    </source>
</evidence>
<dbReference type="InterPro" id="IPR000980">
    <property type="entry name" value="SH2"/>
</dbReference>
<name>A0AAV3YE68_9GAST</name>
<keyword evidence="1 2" id="KW-0727">SH2 domain</keyword>